<dbReference type="EMBL" id="JBHMCA010000021">
    <property type="protein sequence ID" value="MFB9443425.1"/>
    <property type="molecule type" value="Genomic_DNA"/>
</dbReference>
<name>A0ABV5M3I8_9ACTN</name>
<evidence type="ECO:0000256" key="1">
    <source>
        <dbReference type="SAM" id="SignalP"/>
    </source>
</evidence>
<evidence type="ECO:0000313" key="2">
    <source>
        <dbReference type="EMBL" id="MFB9443425.1"/>
    </source>
</evidence>
<keyword evidence="1" id="KW-0732">Signal</keyword>
<proteinExistence type="predicted"/>
<protein>
    <recommendedName>
        <fullName evidence="4">Lipoprotein</fullName>
    </recommendedName>
</protein>
<keyword evidence="3" id="KW-1185">Reference proteome</keyword>
<accession>A0ABV5M3I8</accession>
<dbReference type="PROSITE" id="PS51257">
    <property type="entry name" value="PROKAR_LIPOPROTEIN"/>
    <property type="match status" value="1"/>
</dbReference>
<gene>
    <name evidence="2" type="ORF">ACFFTR_10050</name>
</gene>
<evidence type="ECO:0008006" key="4">
    <source>
        <dbReference type="Google" id="ProtNLM"/>
    </source>
</evidence>
<evidence type="ECO:0000313" key="3">
    <source>
        <dbReference type="Proteomes" id="UP001589608"/>
    </source>
</evidence>
<organism evidence="2 3">
    <name type="scientific">Dactylosporangium vinaceum</name>
    <dbReference type="NCBI Taxonomy" id="53362"/>
    <lineage>
        <taxon>Bacteria</taxon>
        <taxon>Bacillati</taxon>
        <taxon>Actinomycetota</taxon>
        <taxon>Actinomycetes</taxon>
        <taxon>Micromonosporales</taxon>
        <taxon>Micromonosporaceae</taxon>
        <taxon>Dactylosporangium</taxon>
    </lineage>
</organism>
<reference evidence="2 3" key="1">
    <citation type="submission" date="2024-09" db="EMBL/GenBank/DDBJ databases">
        <authorList>
            <person name="Sun Q."/>
            <person name="Mori K."/>
        </authorList>
    </citation>
    <scope>NUCLEOTIDE SEQUENCE [LARGE SCALE GENOMIC DNA]</scope>
    <source>
        <strain evidence="2 3">JCM 3307</strain>
    </source>
</reference>
<comment type="caution">
    <text evidence="2">The sequence shown here is derived from an EMBL/GenBank/DDBJ whole genome shotgun (WGS) entry which is preliminary data.</text>
</comment>
<feature type="chain" id="PRO_5046358349" description="Lipoprotein" evidence="1">
    <location>
        <begin position="20"/>
        <end position="152"/>
    </location>
</feature>
<feature type="signal peptide" evidence="1">
    <location>
        <begin position="1"/>
        <end position="19"/>
    </location>
</feature>
<dbReference type="Proteomes" id="UP001589608">
    <property type="component" value="Unassembled WGS sequence"/>
</dbReference>
<dbReference type="RefSeq" id="WP_380027819.1">
    <property type="nucleotide sequence ID" value="NZ_JBHMCA010000021.1"/>
</dbReference>
<sequence>MLRSRLSGLLVSASLLALTACQRSPQDQLYQAQEEMLSQIKVDGFSRVQMGTVDNAAQGIYVGTPVDDVRSRISGGQVSLGPAQAGTVSKAQQALYAGKGKAPNGRECSVYVDRLRAGEPPFENWGLSKRQAEDVTAGKQQVLIINATCGNG</sequence>